<keyword evidence="2" id="KW-1185">Reference proteome</keyword>
<evidence type="ECO:0000313" key="1">
    <source>
        <dbReference type="EMBL" id="AGK87521.1"/>
    </source>
</evidence>
<reference evidence="1 2" key="1">
    <citation type="submission" date="2013-02" db="EMBL/GenBank/DDBJ databases">
        <authorList>
            <person name="Balish M.F."/>
            <person name="Klepek H.N."/>
            <person name="Ahler R.M."/>
            <person name="Blakely T.M."/>
            <person name="Deihs M.E."/>
            <person name="Goebel E.J."/>
            <person name="Hausmann S.M."/>
            <person name="Henry C.A."/>
            <person name="Hoogendoorn J."/>
            <person name="Jeffers A.C."/>
            <person name="Light M.E."/>
            <person name="McCurdy K.A."/>
            <person name="Mize D.S."/>
            <person name="Moore C.R."/>
            <person name="Nestor P.M."/>
            <person name="Relko L.M."/>
            <person name="Brzoska R.M."/>
            <person name="Ream D.C."/>
            <person name="Actis L.A."/>
            <person name="Friedberg I."/>
            <person name="Janssen G.R."/>
            <person name="Bradley K.W."/>
            <person name="Khaja R."/>
            <person name="Lewis M.F."/>
            <person name="Barker L.P."/>
            <person name="Asai D.J."/>
            <person name="Bowman C.A."/>
            <person name="Russell D.A."/>
            <person name="Pope W.H."/>
            <person name="Jacobs-Sera D."/>
            <person name="Hendrix R.W."/>
            <person name="Hatfull G.F."/>
        </authorList>
    </citation>
    <scope>NUCLEOTIDE SEQUENCE [LARGE SCALE GENOMIC DNA]</scope>
</reference>
<proteinExistence type="predicted"/>
<accession>R4JP21</accession>
<evidence type="ECO:0000313" key="2">
    <source>
        <dbReference type="Proteomes" id="UP000013551"/>
    </source>
</evidence>
<gene>
    <name evidence="1" type="primary">42</name>
    <name evidence="1" type="ORF">PBI_HINDER_42</name>
</gene>
<dbReference type="GeneID" id="16213899"/>
<dbReference type="RefSeq" id="YP_008051894.1">
    <property type="nucleotide sequence ID" value="NC_021308.1"/>
</dbReference>
<dbReference type="KEGG" id="vg:16213899"/>
<dbReference type="OrthoDB" id="28559at10239"/>
<dbReference type="EMBL" id="KC661275">
    <property type="protein sequence ID" value="AGK87521.1"/>
    <property type="molecule type" value="Genomic_DNA"/>
</dbReference>
<protein>
    <submittedName>
        <fullName evidence="1">Uncharacterized protein</fullName>
    </submittedName>
</protein>
<dbReference type="Proteomes" id="UP000013551">
    <property type="component" value="Segment"/>
</dbReference>
<organism evidence="1 2">
    <name type="scientific">Mycobacterium phage HINdeR</name>
    <dbReference type="NCBI Taxonomy" id="1327770"/>
    <lineage>
        <taxon>Viruses</taxon>
        <taxon>Duplodnaviria</taxon>
        <taxon>Heunggongvirae</taxon>
        <taxon>Uroviricota</taxon>
        <taxon>Caudoviricetes</taxon>
        <taxon>Timshelvirus</taxon>
        <taxon>Timshelvirus HINdeR</taxon>
    </lineage>
</organism>
<sequence>MTPLTDKQTLWNWLKAERRFNDAERRRQRQEGVPEHVLKLRRQGIYFPPPTINRASRRALRRRLKLL</sequence>
<name>R4JP21_9CAUD</name>